<dbReference type="InterPro" id="IPR008258">
    <property type="entry name" value="Transglycosylase_SLT_dom_1"/>
</dbReference>
<evidence type="ECO:0000313" key="6">
    <source>
        <dbReference type="Proteomes" id="UP000254919"/>
    </source>
</evidence>
<comment type="similarity">
    <text evidence="1">Belongs to the transglycosylase Slt family.</text>
</comment>
<dbReference type="CDD" id="cd00254">
    <property type="entry name" value="LT-like"/>
    <property type="match status" value="1"/>
</dbReference>
<evidence type="ECO:0000256" key="1">
    <source>
        <dbReference type="ARBA" id="ARBA00007734"/>
    </source>
</evidence>
<proteinExistence type="inferred from homology"/>
<dbReference type="GO" id="GO:0016829">
    <property type="term" value="F:lyase activity"/>
    <property type="evidence" value="ECO:0007669"/>
    <property type="project" value="UniProtKB-KW"/>
</dbReference>
<dbReference type="Proteomes" id="UP000254919">
    <property type="component" value="Unassembled WGS sequence"/>
</dbReference>
<sequence length="179" mass="18838">MRVESAGDVRAISSAGAMSLMQIMPVTWEELRVRHRLGGNPYDPRDNILAGAAYLREMHDRYGSPGFLAAYNAGPGRYEEYLAGRPLPAETRAYVATLAPIVGGGELTGPVMVASADPLTWTRAPLFVAQSAGRESVVPLQSEGKSDTATAAAPVRDQGPVASPTDGLFVARSVSGGPR</sequence>
<evidence type="ECO:0000256" key="2">
    <source>
        <dbReference type="ARBA" id="ARBA00009387"/>
    </source>
</evidence>
<gene>
    <name evidence="5" type="primary">slt_2</name>
    <name evidence="5" type="ORF">NCTC13291_00805</name>
</gene>
<comment type="similarity">
    <text evidence="2">Belongs to the virb1 family.</text>
</comment>
<keyword evidence="5" id="KW-0456">Lyase</keyword>
<dbReference type="Gene3D" id="1.10.530.10">
    <property type="match status" value="1"/>
</dbReference>
<dbReference type="SUPFAM" id="SSF53955">
    <property type="entry name" value="Lysozyme-like"/>
    <property type="match status" value="1"/>
</dbReference>
<feature type="region of interest" description="Disordered" evidence="3">
    <location>
        <begin position="137"/>
        <end position="179"/>
    </location>
</feature>
<evidence type="ECO:0000313" key="5">
    <source>
        <dbReference type="EMBL" id="SUE38675.1"/>
    </source>
</evidence>
<dbReference type="AlphaFoldDB" id="A0A379MWQ5"/>
<evidence type="ECO:0000259" key="4">
    <source>
        <dbReference type="Pfam" id="PF01464"/>
    </source>
</evidence>
<feature type="domain" description="Transglycosylase SLT" evidence="4">
    <location>
        <begin position="1"/>
        <end position="82"/>
    </location>
</feature>
<organism evidence="5 6">
    <name type="scientific">Roseomonas mucosa</name>
    <dbReference type="NCBI Taxonomy" id="207340"/>
    <lineage>
        <taxon>Bacteria</taxon>
        <taxon>Pseudomonadati</taxon>
        <taxon>Pseudomonadota</taxon>
        <taxon>Alphaproteobacteria</taxon>
        <taxon>Acetobacterales</taxon>
        <taxon>Roseomonadaceae</taxon>
        <taxon>Roseomonas</taxon>
    </lineage>
</organism>
<protein>
    <submittedName>
        <fullName evidence="5">Soluble lytic murein transglycosylase</fullName>
        <ecNumber evidence="5">4.2.2.-</ecNumber>
    </submittedName>
</protein>
<dbReference type="Pfam" id="PF01464">
    <property type="entry name" value="SLT"/>
    <property type="match status" value="1"/>
</dbReference>
<evidence type="ECO:0000256" key="3">
    <source>
        <dbReference type="SAM" id="MobiDB-lite"/>
    </source>
</evidence>
<dbReference type="EC" id="4.2.2.-" evidence="5"/>
<name>A0A379MWQ5_9PROT</name>
<dbReference type="PANTHER" id="PTHR37423:SF2">
    <property type="entry name" value="MEMBRANE-BOUND LYTIC MUREIN TRANSGLYCOSYLASE C"/>
    <property type="match status" value="1"/>
</dbReference>
<accession>A0A379MWQ5</accession>
<dbReference type="EMBL" id="UGVN01000001">
    <property type="protein sequence ID" value="SUE38675.1"/>
    <property type="molecule type" value="Genomic_DNA"/>
</dbReference>
<dbReference type="InterPro" id="IPR023346">
    <property type="entry name" value="Lysozyme-like_dom_sf"/>
</dbReference>
<reference evidence="5 6" key="1">
    <citation type="submission" date="2018-06" db="EMBL/GenBank/DDBJ databases">
        <authorList>
            <consortium name="Pathogen Informatics"/>
            <person name="Doyle S."/>
        </authorList>
    </citation>
    <scope>NUCLEOTIDE SEQUENCE [LARGE SCALE GENOMIC DNA]</scope>
    <source>
        <strain evidence="5 6">NCTC13291</strain>
    </source>
</reference>
<dbReference type="PANTHER" id="PTHR37423">
    <property type="entry name" value="SOLUBLE LYTIC MUREIN TRANSGLYCOSYLASE-RELATED"/>
    <property type="match status" value="1"/>
</dbReference>